<feature type="transmembrane region" description="Helical" evidence="29">
    <location>
        <begin position="273"/>
        <end position="292"/>
    </location>
</feature>
<evidence type="ECO:0000256" key="26">
    <source>
        <dbReference type="ARBA" id="ARBA00047821"/>
    </source>
</evidence>
<evidence type="ECO:0000256" key="11">
    <source>
        <dbReference type="ARBA" id="ARBA00022490"/>
    </source>
</evidence>
<evidence type="ECO:0000259" key="30">
    <source>
        <dbReference type="PROSITE" id="PS51186"/>
    </source>
</evidence>
<dbReference type="EMBL" id="LUGG01000001">
    <property type="protein sequence ID" value="OBZ79159.1"/>
    <property type="molecule type" value="Genomic_DNA"/>
</dbReference>
<dbReference type="AlphaFoldDB" id="A0A1C7MRW2"/>
<dbReference type="PANTHER" id="PTHR20531">
    <property type="entry name" value="N-ALPHA-ACETYLTRANSFERASE 40"/>
    <property type="match status" value="1"/>
</dbReference>
<protein>
    <recommendedName>
        <fullName evidence="8">N-alpha-acetyltransferase 40</fullName>
        <ecNumber evidence="7">2.3.1.257</ecNumber>
    </recommendedName>
    <alternativeName>
        <fullName evidence="24">Complex I-ESSS</fullName>
    </alternativeName>
    <alternativeName>
        <fullName evidence="9">NADH dehydrogenase [ubiquinone] 1 beta subcomplex subunit 11, mitochondrial</fullName>
    </alternativeName>
    <alternativeName>
        <fullName evidence="23">NADH-ubiquinone oxidoreductase ESSS subunit</fullName>
    </alternativeName>
</protein>
<comment type="subunit">
    <text evidence="25">Complex I is composed of 45 different subunits. Interacts with BCAP31.</text>
</comment>
<evidence type="ECO:0000256" key="16">
    <source>
        <dbReference type="ARBA" id="ARBA00022946"/>
    </source>
</evidence>
<dbReference type="Pfam" id="PF00583">
    <property type="entry name" value="Acetyltransf_1"/>
    <property type="match status" value="1"/>
</dbReference>
<keyword evidence="21" id="KW-0539">Nucleus</keyword>
<dbReference type="GO" id="GO:0005634">
    <property type="term" value="C:nucleus"/>
    <property type="evidence" value="ECO:0007669"/>
    <property type="project" value="UniProtKB-SubCell"/>
</dbReference>
<dbReference type="CDD" id="cd04301">
    <property type="entry name" value="NAT_SF"/>
    <property type="match status" value="1"/>
</dbReference>
<dbReference type="GO" id="GO:0010485">
    <property type="term" value="F:histone H4 acetyltransferase activity"/>
    <property type="evidence" value="ECO:0007669"/>
    <property type="project" value="InterPro"/>
</dbReference>
<dbReference type="GO" id="GO:1990189">
    <property type="term" value="F:protein N-terminal-serine acetyltransferase activity"/>
    <property type="evidence" value="ECO:0007669"/>
    <property type="project" value="UniProtKB-EC"/>
</dbReference>
<keyword evidence="16" id="KW-0809">Transit peptide</keyword>
<evidence type="ECO:0000256" key="18">
    <source>
        <dbReference type="ARBA" id="ARBA00022989"/>
    </source>
</evidence>
<evidence type="ECO:0000256" key="3">
    <source>
        <dbReference type="ARBA" id="ARBA00004434"/>
    </source>
</evidence>
<evidence type="ECO:0000256" key="5">
    <source>
        <dbReference type="ARBA" id="ARBA00008870"/>
    </source>
</evidence>
<dbReference type="InterPro" id="IPR000182">
    <property type="entry name" value="GNAT_dom"/>
</dbReference>
<evidence type="ECO:0000256" key="29">
    <source>
        <dbReference type="SAM" id="Phobius"/>
    </source>
</evidence>
<evidence type="ECO:0000256" key="14">
    <source>
        <dbReference type="ARBA" id="ARBA00022692"/>
    </source>
</evidence>
<evidence type="ECO:0000256" key="2">
    <source>
        <dbReference type="ARBA" id="ARBA00004123"/>
    </source>
</evidence>
<evidence type="ECO:0000256" key="20">
    <source>
        <dbReference type="ARBA" id="ARBA00023136"/>
    </source>
</evidence>
<keyword evidence="20 29" id="KW-0472">Membrane</keyword>
<comment type="caution">
    <text evidence="31">The sequence shown here is derived from an EMBL/GenBank/DDBJ whole genome shotgun (WGS) entry which is preliminary data.</text>
</comment>
<dbReference type="STRING" id="5627.A0A1C7MRW2"/>
<evidence type="ECO:0000256" key="12">
    <source>
        <dbReference type="ARBA" id="ARBA00022660"/>
    </source>
</evidence>
<evidence type="ECO:0000256" key="7">
    <source>
        <dbReference type="ARBA" id="ARBA00012950"/>
    </source>
</evidence>
<evidence type="ECO:0000256" key="21">
    <source>
        <dbReference type="ARBA" id="ARBA00023242"/>
    </source>
</evidence>
<evidence type="ECO:0000256" key="1">
    <source>
        <dbReference type="ARBA" id="ARBA00003195"/>
    </source>
</evidence>
<evidence type="ECO:0000256" key="4">
    <source>
        <dbReference type="ARBA" id="ARBA00004496"/>
    </source>
</evidence>
<name>A0A1C7MRW2_GRIFR</name>
<sequence>MVEYTLEATSLQFLFQLVKASELSKDERRDLWEIWEKNMYEMYKDSSFGWDPPAKKRELFHRLARFIVVRENTRAQGSQDDGNNAVRIVAFTVFRFEYEFEENIVYCYELQVCDNVRRYGLGKYLMQQLVLIGKEWGMTKVVLTVFKANSAARNLYMTIGFEVDPTSPEYERPDADADADANEDEGESESVHSRAARGRSALHTYQSQPSSSMPPTSSLRTLQRQFKAPRSASASRRYASHGHGPQYNEPSGYLFGEKPLPPGQKRQRESWEIIWHVGMLGTMGVTAVLLYYKPDSSIQTWALEEAKARMEARGEKTDYP</sequence>
<keyword evidence="11" id="KW-0963">Cytoplasm</keyword>
<dbReference type="SUPFAM" id="SSF55729">
    <property type="entry name" value="Acyl-CoA N-acyltransferases (Nat)"/>
    <property type="match status" value="1"/>
</dbReference>
<dbReference type="OMA" id="NIVYCYE"/>
<comment type="similarity">
    <text evidence="5">Belongs to the acetyltransferase family. NAA40 subfamily.</text>
</comment>
<dbReference type="Proteomes" id="UP000092993">
    <property type="component" value="Unassembled WGS sequence"/>
</dbReference>
<keyword evidence="10" id="KW-0813">Transport</keyword>
<dbReference type="Gene3D" id="3.40.630.30">
    <property type="match status" value="1"/>
</dbReference>
<evidence type="ECO:0000256" key="25">
    <source>
        <dbReference type="ARBA" id="ARBA00046528"/>
    </source>
</evidence>
<keyword evidence="17" id="KW-0249">Electron transport</keyword>
<evidence type="ECO:0000256" key="27">
    <source>
        <dbReference type="ARBA" id="ARBA00049524"/>
    </source>
</evidence>
<dbReference type="GO" id="GO:0005743">
    <property type="term" value="C:mitochondrial inner membrane"/>
    <property type="evidence" value="ECO:0007669"/>
    <property type="project" value="UniProtKB-SubCell"/>
</dbReference>
<dbReference type="EC" id="2.3.1.257" evidence="7"/>
<reference evidence="31 32" key="1">
    <citation type="submission" date="2016-03" db="EMBL/GenBank/DDBJ databases">
        <title>Whole genome sequencing of Grifola frondosa 9006-11.</title>
        <authorList>
            <person name="Min B."/>
            <person name="Park H."/>
            <person name="Kim J.-G."/>
            <person name="Cho H."/>
            <person name="Oh Y.-L."/>
            <person name="Kong W.-S."/>
            <person name="Choi I.-G."/>
        </authorList>
    </citation>
    <scope>NUCLEOTIDE SEQUENCE [LARGE SCALE GENOMIC DNA]</scope>
    <source>
        <strain evidence="31 32">9006-11</strain>
    </source>
</reference>
<evidence type="ECO:0000256" key="10">
    <source>
        <dbReference type="ARBA" id="ARBA00022448"/>
    </source>
</evidence>
<evidence type="ECO:0000256" key="28">
    <source>
        <dbReference type="SAM" id="MobiDB-lite"/>
    </source>
</evidence>
<dbReference type="InterPro" id="IPR019329">
    <property type="entry name" value="NADH_UbQ_OxRdtase_ESSS_su"/>
</dbReference>
<comment type="similarity">
    <text evidence="6">Belongs to the complex I NDUFB11 subunit family.</text>
</comment>
<gene>
    <name evidence="31" type="primary">naa40</name>
    <name evidence="31" type="ORF">A0H81_00925</name>
</gene>
<evidence type="ECO:0000256" key="22">
    <source>
        <dbReference type="ARBA" id="ARBA00023315"/>
    </source>
</evidence>
<evidence type="ECO:0000256" key="15">
    <source>
        <dbReference type="ARBA" id="ARBA00022792"/>
    </source>
</evidence>
<comment type="catalytic activity">
    <reaction evidence="26">
        <text>N-terminal L-seryl-[histone H2A] + acetyl-CoA = N-terminal N(alpha)-acetyl-L-seryl-[histone H2A] + CoA + H(+)</text>
        <dbReference type="Rhea" id="RHEA:50600"/>
        <dbReference type="Rhea" id="RHEA-COMP:12742"/>
        <dbReference type="Rhea" id="RHEA-COMP:12744"/>
        <dbReference type="ChEBI" id="CHEBI:15378"/>
        <dbReference type="ChEBI" id="CHEBI:57287"/>
        <dbReference type="ChEBI" id="CHEBI:57288"/>
        <dbReference type="ChEBI" id="CHEBI:64738"/>
        <dbReference type="ChEBI" id="CHEBI:83690"/>
        <dbReference type="EC" id="2.3.1.257"/>
    </reaction>
</comment>
<keyword evidence="13 31" id="KW-0808">Transferase</keyword>
<evidence type="ECO:0000256" key="8">
    <source>
        <dbReference type="ARBA" id="ARBA00015043"/>
    </source>
</evidence>
<feature type="region of interest" description="Disordered" evidence="28">
    <location>
        <begin position="166"/>
        <end position="262"/>
    </location>
</feature>
<dbReference type="InterPro" id="IPR039949">
    <property type="entry name" value="NAA40"/>
</dbReference>
<evidence type="ECO:0000256" key="19">
    <source>
        <dbReference type="ARBA" id="ARBA00023128"/>
    </source>
</evidence>
<dbReference type="PANTHER" id="PTHR20531:SF1">
    <property type="entry name" value="N-ALPHA-ACETYLTRANSFERASE 40"/>
    <property type="match status" value="1"/>
</dbReference>
<keyword evidence="19" id="KW-0496">Mitochondrion</keyword>
<evidence type="ECO:0000256" key="24">
    <source>
        <dbReference type="ARBA" id="ARBA00031387"/>
    </source>
</evidence>
<comment type="subcellular location">
    <subcellularLocation>
        <location evidence="4">Cytoplasm</location>
    </subcellularLocation>
    <subcellularLocation>
        <location evidence="3">Mitochondrion inner membrane</location>
        <topology evidence="3">Single-pass membrane protein</topology>
    </subcellularLocation>
    <subcellularLocation>
        <location evidence="2">Nucleus</location>
    </subcellularLocation>
</comment>
<evidence type="ECO:0000256" key="6">
    <source>
        <dbReference type="ARBA" id="ARBA00008915"/>
    </source>
</evidence>
<keyword evidence="15" id="KW-0999">Mitochondrion inner membrane</keyword>
<comment type="catalytic activity">
    <reaction evidence="27">
        <text>N-terminal L-seryl-[histone H4] + acetyl-CoA = N-terminal N(alpha)-acetyl-L-seryl-[histone H4] + CoA + H(+)</text>
        <dbReference type="Rhea" id="RHEA:50596"/>
        <dbReference type="Rhea" id="RHEA-COMP:12740"/>
        <dbReference type="Rhea" id="RHEA-COMP:12743"/>
        <dbReference type="ChEBI" id="CHEBI:15378"/>
        <dbReference type="ChEBI" id="CHEBI:57287"/>
        <dbReference type="ChEBI" id="CHEBI:57288"/>
        <dbReference type="ChEBI" id="CHEBI:64738"/>
        <dbReference type="ChEBI" id="CHEBI:83690"/>
        <dbReference type="EC" id="2.3.1.257"/>
    </reaction>
</comment>
<evidence type="ECO:0000313" key="32">
    <source>
        <dbReference type="Proteomes" id="UP000092993"/>
    </source>
</evidence>
<evidence type="ECO:0000256" key="13">
    <source>
        <dbReference type="ARBA" id="ARBA00022679"/>
    </source>
</evidence>
<proteinExistence type="inferred from homology"/>
<dbReference type="Pfam" id="PF10183">
    <property type="entry name" value="ESSS"/>
    <property type="match status" value="1"/>
</dbReference>
<dbReference type="InterPro" id="IPR016181">
    <property type="entry name" value="Acyl_CoA_acyltransferase"/>
</dbReference>
<keyword evidence="18 29" id="KW-1133">Transmembrane helix</keyword>
<feature type="domain" description="N-acetyltransferase" evidence="30">
    <location>
        <begin position="18"/>
        <end position="183"/>
    </location>
</feature>
<keyword evidence="14 29" id="KW-0812">Transmembrane</keyword>
<keyword evidence="12" id="KW-0679">Respiratory chain</keyword>
<feature type="compositionally biased region" description="Low complexity" evidence="28">
    <location>
        <begin position="228"/>
        <end position="237"/>
    </location>
</feature>
<dbReference type="GO" id="GO:0043998">
    <property type="term" value="F:histone H2A acetyltransferase activity"/>
    <property type="evidence" value="ECO:0007669"/>
    <property type="project" value="InterPro"/>
</dbReference>
<feature type="compositionally biased region" description="Low complexity" evidence="28">
    <location>
        <begin position="206"/>
        <end position="218"/>
    </location>
</feature>
<organism evidence="31 32">
    <name type="scientific">Grifola frondosa</name>
    <name type="common">Maitake</name>
    <name type="synonym">Polyporus frondosus</name>
    <dbReference type="NCBI Taxonomy" id="5627"/>
    <lineage>
        <taxon>Eukaryota</taxon>
        <taxon>Fungi</taxon>
        <taxon>Dikarya</taxon>
        <taxon>Basidiomycota</taxon>
        <taxon>Agaricomycotina</taxon>
        <taxon>Agaricomycetes</taxon>
        <taxon>Polyporales</taxon>
        <taxon>Grifolaceae</taxon>
        <taxon>Grifola</taxon>
    </lineage>
</organism>
<keyword evidence="22" id="KW-0012">Acyltransferase</keyword>
<keyword evidence="32" id="KW-1185">Reference proteome</keyword>
<comment type="function">
    <text evidence="1">Accessory subunit of the mitochondrial membrane respiratory chain NADH dehydrogenase (Complex I), that is believed not to be involved in catalysis. Complex I functions in the transfer of electrons from NADH to the respiratory chain. The immediate electron acceptor for the enzyme is believed to be ubiquinone.</text>
</comment>
<evidence type="ECO:0000313" key="31">
    <source>
        <dbReference type="EMBL" id="OBZ79159.1"/>
    </source>
</evidence>
<dbReference type="PROSITE" id="PS51186">
    <property type="entry name" value="GNAT"/>
    <property type="match status" value="1"/>
</dbReference>
<accession>A0A1C7MRW2</accession>
<feature type="compositionally biased region" description="Acidic residues" evidence="28">
    <location>
        <begin position="176"/>
        <end position="188"/>
    </location>
</feature>
<evidence type="ECO:0000256" key="9">
    <source>
        <dbReference type="ARBA" id="ARBA00018632"/>
    </source>
</evidence>
<evidence type="ECO:0000256" key="23">
    <source>
        <dbReference type="ARBA" id="ARBA00030753"/>
    </source>
</evidence>
<evidence type="ECO:0000256" key="17">
    <source>
        <dbReference type="ARBA" id="ARBA00022982"/>
    </source>
</evidence>
<dbReference type="OrthoDB" id="2147978at2759"/>